<feature type="compositionally biased region" description="Low complexity" evidence="1">
    <location>
        <begin position="576"/>
        <end position="592"/>
    </location>
</feature>
<feature type="transmembrane region" description="Helical" evidence="2">
    <location>
        <begin position="149"/>
        <end position="165"/>
    </location>
</feature>
<dbReference type="InterPro" id="IPR052901">
    <property type="entry name" value="Bact_TGase-like"/>
</dbReference>
<dbReference type="InterPro" id="IPR021878">
    <property type="entry name" value="TgpA_N"/>
</dbReference>
<dbReference type="InterPro" id="IPR038765">
    <property type="entry name" value="Papain-like_cys_pep_sf"/>
</dbReference>
<dbReference type="PANTHER" id="PTHR42736">
    <property type="entry name" value="PROTEIN-GLUTAMINE GAMMA-GLUTAMYLTRANSFERASE"/>
    <property type="match status" value="1"/>
</dbReference>
<feature type="transmembrane region" description="Helical" evidence="2">
    <location>
        <begin position="171"/>
        <end position="188"/>
    </location>
</feature>
<comment type="caution">
    <text evidence="4">The sequence shown here is derived from an EMBL/GenBank/DDBJ whole genome shotgun (WGS) entry which is preliminary data.</text>
</comment>
<reference evidence="5" key="1">
    <citation type="journal article" date="2019" name="Int. J. Syst. Evol. Microbiol.">
        <title>The Global Catalogue of Microorganisms (GCM) 10K type strain sequencing project: providing services to taxonomists for standard genome sequencing and annotation.</title>
        <authorList>
            <consortium name="The Broad Institute Genomics Platform"/>
            <consortium name="The Broad Institute Genome Sequencing Center for Infectious Disease"/>
            <person name="Wu L."/>
            <person name="Ma J."/>
        </authorList>
    </citation>
    <scope>NUCLEOTIDE SEQUENCE [LARGE SCALE GENOMIC DNA]</scope>
    <source>
        <strain evidence="5">JCM 18531</strain>
    </source>
</reference>
<keyword evidence="2" id="KW-0472">Membrane</keyword>
<feature type="transmembrane region" description="Helical" evidence="2">
    <location>
        <begin position="222"/>
        <end position="241"/>
    </location>
</feature>
<evidence type="ECO:0000313" key="5">
    <source>
        <dbReference type="Proteomes" id="UP001499974"/>
    </source>
</evidence>
<evidence type="ECO:0000259" key="3">
    <source>
        <dbReference type="SMART" id="SM00460"/>
    </source>
</evidence>
<dbReference type="SUPFAM" id="SSF54001">
    <property type="entry name" value="Cysteine proteinases"/>
    <property type="match status" value="1"/>
</dbReference>
<dbReference type="Pfam" id="PF01841">
    <property type="entry name" value="Transglut_core"/>
    <property type="match status" value="1"/>
</dbReference>
<dbReference type="Pfam" id="PF11992">
    <property type="entry name" value="TgpA_N"/>
    <property type="match status" value="1"/>
</dbReference>
<feature type="transmembrane region" description="Helical" evidence="2">
    <location>
        <begin position="615"/>
        <end position="635"/>
    </location>
</feature>
<feature type="transmembrane region" description="Helical" evidence="2">
    <location>
        <begin position="67"/>
        <end position="88"/>
    </location>
</feature>
<evidence type="ECO:0000256" key="1">
    <source>
        <dbReference type="SAM" id="MobiDB-lite"/>
    </source>
</evidence>
<dbReference type="PANTHER" id="PTHR42736:SF1">
    <property type="entry name" value="PROTEIN-GLUTAMINE GAMMA-GLUTAMYLTRANSFERASE"/>
    <property type="match status" value="1"/>
</dbReference>
<dbReference type="Proteomes" id="UP001499974">
    <property type="component" value="Unassembled WGS sequence"/>
</dbReference>
<dbReference type="SMART" id="SM00460">
    <property type="entry name" value="TGc"/>
    <property type="match status" value="1"/>
</dbReference>
<evidence type="ECO:0000256" key="2">
    <source>
        <dbReference type="SAM" id="Phobius"/>
    </source>
</evidence>
<gene>
    <name evidence="4" type="ORF">GCM10023349_47080</name>
</gene>
<proteinExistence type="predicted"/>
<evidence type="ECO:0000313" key="4">
    <source>
        <dbReference type="EMBL" id="GAA4721292.1"/>
    </source>
</evidence>
<dbReference type="RefSeq" id="WP_345524212.1">
    <property type="nucleotide sequence ID" value="NZ_BAABKM010000005.1"/>
</dbReference>
<dbReference type="InterPro" id="IPR002931">
    <property type="entry name" value="Transglutaminase-like"/>
</dbReference>
<keyword evidence="2" id="KW-0812">Transmembrane</keyword>
<feature type="domain" description="Transglutaminase-like" evidence="3">
    <location>
        <begin position="485"/>
        <end position="555"/>
    </location>
</feature>
<name>A0ABP8Y5M5_9ACTN</name>
<keyword evidence="5" id="KW-1185">Reference proteome</keyword>
<sequence length="796" mass="84065">MNRSRGRLTSNLLVAAVAAGTTWLAMSAWRDLTVTPGSFLNPLLLLALVVAGTGTAARWWRWPGPLVVLFQVAVTGMLACLFLTGSPLPIGGAWGELTEAITDAVDSAQGYAAPVPAEAPPVDPLLIAGGLACLLLVDLLACTLRRAPLAGLPLLAVFTIPVGMVGDAVSWWIFAGTAAGFLGLLFLQESDQVSRWGRPLGLDQETGDPISFGAGAHVVRGTAGLVGGAATALAVLIPVLIPATGLHVFDFGPGSGGGDDIRVDNPTADLVRDLKRGDDQPLVRVTTNDPDPSYLRILALTRFSDAEWSPGNRDVPADNEADGLMPPPEGVATEVSRKEYPYTVTALPAFDSRWLPTEPPVSRVVADGNWRYDDNTMDFIAGDDDLSTASLQYSMTAVHLELSADRLADAGPPTGKVSDIFTDLPDDLPSIVHDLAAQVTADATTPYEEAVALQNWFREDGGFTYSLDRAQGNGSDALVEFLSDGPGGRTGYCEQFASAMAVMARELGIPARVAIGFLKPEPDGPNTWVYSSRDMHAWPELYFDGAGWVRFEPTPAGRAEEVPGYTVPGSGEEKPTTAPSASQSASVTAAPSRPRDSESVAAATEDSDTGSGFPWLPVLGGLGALVLVACGLLLPRGLRSRRRERRLSSGGAEAVWAELRDTAVDLGVPWPRDRSPRATRAVLVDHFGAPVGPDTVERPAHGPGVALEAVSALDRLVHTLELDRYSRSGTTLDPTRLRADGEACVAALAGGAPRSARRRATWWPRTVLSSRRRRASVGTFEAKYGGVVDQIASSGP</sequence>
<accession>A0ABP8Y5M5</accession>
<organism evidence="4 5">
    <name type="scientific">Nocardioides conyzicola</name>
    <dbReference type="NCBI Taxonomy" id="1651781"/>
    <lineage>
        <taxon>Bacteria</taxon>
        <taxon>Bacillati</taxon>
        <taxon>Actinomycetota</taxon>
        <taxon>Actinomycetes</taxon>
        <taxon>Propionibacteriales</taxon>
        <taxon>Nocardioidaceae</taxon>
        <taxon>Nocardioides</taxon>
    </lineage>
</organism>
<feature type="transmembrane region" description="Helical" evidence="2">
    <location>
        <begin position="43"/>
        <end position="60"/>
    </location>
</feature>
<keyword evidence="2" id="KW-1133">Transmembrane helix</keyword>
<protein>
    <submittedName>
        <fullName evidence="4">DUF3488 and transglutaminase-like domain-containing protein</fullName>
    </submittedName>
</protein>
<dbReference type="Gene3D" id="3.10.620.30">
    <property type="match status" value="1"/>
</dbReference>
<feature type="region of interest" description="Disordered" evidence="1">
    <location>
        <begin position="558"/>
        <end position="609"/>
    </location>
</feature>
<feature type="transmembrane region" description="Helical" evidence="2">
    <location>
        <begin position="125"/>
        <end position="142"/>
    </location>
</feature>
<dbReference type="EMBL" id="BAABKM010000005">
    <property type="protein sequence ID" value="GAA4721292.1"/>
    <property type="molecule type" value="Genomic_DNA"/>
</dbReference>